<evidence type="ECO:0000313" key="3">
    <source>
        <dbReference type="EMBL" id="EKM80536.1"/>
    </source>
</evidence>
<dbReference type="GO" id="GO:0005634">
    <property type="term" value="C:nucleus"/>
    <property type="evidence" value="ECO:0007669"/>
    <property type="project" value="UniProtKB-ARBA"/>
</dbReference>
<dbReference type="HOGENOM" id="CLU_000384_6_7_1"/>
<dbReference type="AlphaFoldDB" id="K5WYE6"/>
<evidence type="ECO:0000259" key="2">
    <source>
        <dbReference type="PROSITE" id="PS50994"/>
    </source>
</evidence>
<evidence type="ECO:0000313" key="4">
    <source>
        <dbReference type="Proteomes" id="UP000008493"/>
    </source>
</evidence>
<dbReference type="InterPro" id="IPR036397">
    <property type="entry name" value="RNaseH_sf"/>
</dbReference>
<reference evidence="4" key="1">
    <citation type="journal article" date="2012" name="Proc. Natl. Acad. Sci. U.S.A.">
        <title>Genome sequence of the button mushroom Agaricus bisporus reveals mechanisms governing adaptation to a humic-rich ecological niche.</title>
        <authorList>
            <person name="Morin E."/>
            <person name="Kohler A."/>
            <person name="Baker A.R."/>
            <person name="Foulongne-Oriol M."/>
            <person name="Lombard V."/>
            <person name="Nagy L.G."/>
            <person name="Ohm R.A."/>
            <person name="Patyshakuliyeva A."/>
            <person name="Brun A."/>
            <person name="Aerts A.L."/>
            <person name="Bailey A.M."/>
            <person name="Billette C."/>
            <person name="Coutinho P.M."/>
            <person name="Deakin G."/>
            <person name="Doddapaneni H."/>
            <person name="Floudas D."/>
            <person name="Grimwood J."/>
            <person name="Hilden K."/>
            <person name="Kuees U."/>
            <person name="LaButti K.M."/>
            <person name="Lapidus A."/>
            <person name="Lindquist E.A."/>
            <person name="Lucas S.M."/>
            <person name="Murat C."/>
            <person name="Riley R.W."/>
            <person name="Salamov A.A."/>
            <person name="Schmutz J."/>
            <person name="Subramanian V."/>
            <person name="Woesten H.A.B."/>
            <person name="Xu J."/>
            <person name="Eastwood D.C."/>
            <person name="Foster G.D."/>
            <person name="Sonnenberg A.S."/>
            <person name="Cullen D."/>
            <person name="de Vries R.P."/>
            <person name="Lundell T."/>
            <person name="Hibbett D.S."/>
            <person name="Henrissat B."/>
            <person name="Burton K.S."/>
            <person name="Kerrigan R.W."/>
            <person name="Challen M.P."/>
            <person name="Grigoriev I.V."/>
            <person name="Martin F."/>
        </authorList>
    </citation>
    <scope>NUCLEOTIDE SEQUENCE [LARGE SCALE GENOMIC DNA]</scope>
    <source>
        <strain evidence="4">JB137-S8 / ATCC MYA-4627 / FGSC 10392</strain>
    </source>
</reference>
<dbReference type="KEGG" id="abp:AGABI1DRAFT38986"/>
<dbReference type="SUPFAM" id="SSF53098">
    <property type="entry name" value="Ribonuclease H-like"/>
    <property type="match status" value="1"/>
</dbReference>
<dbReference type="GO" id="GO:0003723">
    <property type="term" value="F:RNA binding"/>
    <property type="evidence" value="ECO:0007669"/>
    <property type="project" value="UniProtKB-KW"/>
</dbReference>
<protein>
    <recommendedName>
        <fullName evidence="2">Integrase catalytic domain-containing protein</fullName>
    </recommendedName>
</protein>
<dbReference type="eggNOG" id="KOG0017">
    <property type="taxonomic scope" value="Eukaryota"/>
</dbReference>
<dbReference type="PANTHER" id="PTHR37984">
    <property type="entry name" value="PROTEIN CBG26694"/>
    <property type="match status" value="1"/>
</dbReference>
<dbReference type="InParanoid" id="K5WYE6"/>
<accession>K5WYE6</accession>
<dbReference type="InterPro" id="IPR012337">
    <property type="entry name" value="RNaseH-like_sf"/>
</dbReference>
<organism evidence="3 4">
    <name type="scientific">Agaricus bisporus var. burnettii (strain JB137-S8 / ATCC MYA-4627 / FGSC 10392)</name>
    <name type="common">White button mushroom</name>
    <dbReference type="NCBI Taxonomy" id="597362"/>
    <lineage>
        <taxon>Eukaryota</taxon>
        <taxon>Fungi</taxon>
        <taxon>Dikarya</taxon>
        <taxon>Basidiomycota</taxon>
        <taxon>Agaricomycotina</taxon>
        <taxon>Agaricomycetes</taxon>
        <taxon>Agaricomycetidae</taxon>
        <taxon>Agaricales</taxon>
        <taxon>Agaricineae</taxon>
        <taxon>Agaricaceae</taxon>
        <taxon>Agaricus</taxon>
    </lineage>
</organism>
<dbReference type="Pfam" id="PF00665">
    <property type="entry name" value="rve"/>
    <property type="match status" value="1"/>
</dbReference>
<proteinExistence type="predicted"/>
<sequence length="155" mass="17571">MQPIKGPSVTKPFTQISMDLITDLPPSDGYDAILSIVDHGLTKGIILTPTRKTATADDIAEMLIDKVFSKYGTPQKIISDRDPRFAAKSMQRLYEKLNIKPAFSTAYHPQTDGTTERYNQEIEFYLAVYTSRNPNTWRRALPMIEFVHNTKQSST</sequence>
<dbReference type="InterPro" id="IPR050951">
    <property type="entry name" value="Retrovirus_Pol_polyprotein"/>
</dbReference>
<keyword evidence="4" id="KW-1185">Reference proteome</keyword>
<gene>
    <name evidence="3" type="ORF">AGABI1DRAFT_38986</name>
</gene>
<dbReference type="OMA" id="AQIFMDQ"/>
<dbReference type="PANTHER" id="PTHR37984:SF15">
    <property type="entry name" value="INTEGRASE CATALYTIC DOMAIN-CONTAINING PROTEIN"/>
    <property type="match status" value="1"/>
</dbReference>
<name>K5WYE6_AGABU</name>
<dbReference type="Gene3D" id="3.30.420.10">
    <property type="entry name" value="Ribonuclease H-like superfamily/Ribonuclease H"/>
    <property type="match status" value="1"/>
</dbReference>
<dbReference type="Proteomes" id="UP000008493">
    <property type="component" value="Unassembled WGS sequence"/>
</dbReference>
<dbReference type="OrthoDB" id="2273864at2759"/>
<dbReference type="InterPro" id="IPR001584">
    <property type="entry name" value="Integrase_cat-core"/>
</dbReference>
<feature type="domain" description="Integrase catalytic" evidence="2">
    <location>
        <begin position="8"/>
        <end position="155"/>
    </location>
</feature>
<dbReference type="GO" id="GO:0015074">
    <property type="term" value="P:DNA integration"/>
    <property type="evidence" value="ECO:0007669"/>
    <property type="project" value="InterPro"/>
</dbReference>
<evidence type="ECO:0000256" key="1">
    <source>
        <dbReference type="ARBA" id="ARBA00022884"/>
    </source>
</evidence>
<dbReference type="RefSeq" id="XP_007328870.1">
    <property type="nucleotide sequence ID" value="XM_007328808.1"/>
</dbReference>
<dbReference type="EMBL" id="JH971389">
    <property type="protein sequence ID" value="EKM80536.1"/>
    <property type="molecule type" value="Genomic_DNA"/>
</dbReference>
<dbReference type="GeneID" id="18829301"/>
<dbReference type="PROSITE" id="PS50994">
    <property type="entry name" value="INTEGRASE"/>
    <property type="match status" value="1"/>
</dbReference>
<keyword evidence="1" id="KW-0694">RNA-binding</keyword>